<gene>
    <name evidence="1" type="ORF">BXP70_27105</name>
</gene>
<proteinExistence type="predicted"/>
<dbReference type="EMBL" id="MTSE01000040">
    <property type="protein sequence ID" value="OUJ68976.1"/>
    <property type="molecule type" value="Genomic_DNA"/>
</dbReference>
<accession>A0A243W635</accession>
<protein>
    <submittedName>
        <fullName evidence="1">Uncharacterized protein</fullName>
    </submittedName>
</protein>
<sequence>MKKWNMFSYLVTQLIAWSDEVNSVEQRNSLTKLKLIKLLFFVSAADQSNGPSNLLAVFNNFYAMPYGHVESDIYNEIVNRGILDYSFANSMKLEASEDDKRVIQSAVGYLRKQNNDLIKYTANELVDLSHEWHSWKSVYGIARTLGKYSMKIPVEVIEKERKFYHL</sequence>
<comment type="caution">
    <text evidence="1">The sequence shown here is derived from an EMBL/GenBank/DDBJ whole genome shotgun (WGS) entry which is preliminary data.</text>
</comment>
<reference evidence="1 2" key="1">
    <citation type="submission" date="2017-01" db="EMBL/GenBank/DDBJ databases">
        <title>A new Hymenobacter.</title>
        <authorList>
            <person name="Liang Y."/>
            <person name="Feng F."/>
        </authorList>
    </citation>
    <scope>NUCLEOTIDE SEQUENCE [LARGE SCALE GENOMIC DNA]</scope>
    <source>
        <strain evidence="1">MIMBbqt21</strain>
    </source>
</reference>
<dbReference type="Proteomes" id="UP000194873">
    <property type="component" value="Unassembled WGS sequence"/>
</dbReference>
<dbReference type="RefSeq" id="WP_086597243.1">
    <property type="nucleotide sequence ID" value="NZ_MTSE01000040.1"/>
</dbReference>
<organism evidence="1 2">
    <name type="scientific">Hymenobacter crusticola</name>
    <dbReference type="NCBI Taxonomy" id="1770526"/>
    <lineage>
        <taxon>Bacteria</taxon>
        <taxon>Pseudomonadati</taxon>
        <taxon>Bacteroidota</taxon>
        <taxon>Cytophagia</taxon>
        <taxon>Cytophagales</taxon>
        <taxon>Hymenobacteraceae</taxon>
        <taxon>Hymenobacter</taxon>
    </lineage>
</organism>
<dbReference type="OrthoDB" id="1441996at2"/>
<evidence type="ECO:0000313" key="2">
    <source>
        <dbReference type="Proteomes" id="UP000194873"/>
    </source>
</evidence>
<evidence type="ECO:0000313" key="1">
    <source>
        <dbReference type="EMBL" id="OUJ68976.1"/>
    </source>
</evidence>
<dbReference type="AlphaFoldDB" id="A0A243W635"/>
<keyword evidence="2" id="KW-1185">Reference proteome</keyword>
<name>A0A243W635_9BACT</name>